<accession>A0A1M6I906</accession>
<feature type="region of interest" description="Disordered" evidence="1">
    <location>
        <begin position="1"/>
        <end position="22"/>
    </location>
</feature>
<dbReference type="STRING" id="1123071.SAMN02745181_1724"/>
<gene>
    <name evidence="3" type="ORF">SAMN02745181_1724</name>
</gene>
<keyword evidence="2" id="KW-0472">Membrane</keyword>
<proteinExistence type="predicted"/>
<keyword evidence="4" id="KW-1185">Reference proteome</keyword>
<evidence type="ECO:0008006" key="5">
    <source>
        <dbReference type="Google" id="ProtNLM"/>
    </source>
</evidence>
<feature type="region of interest" description="Disordered" evidence="1">
    <location>
        <begin position="464"/>
        <end position="494"/>
    </location>
</feature>
<evidence type="ECO:0000256" key="2">
    <source>
        <dbReference type="SAM" id="Phobius"/>
    </source>
</evidence>
<name>A0A1M6I906_9BACT</name>
<evidence type="ECO:0000313" key="4">
    <source>
        <dbReference type="Proteomes" id="UP000184510"/>
    </source>
</evidence>
<evidence type="ECO:0000313" key="3">
    <source>
        <dbReference type="EMBL" id="SHJ30989.1"/>
    </source>
</evidence>
<feature type="compositionally biased region" description="Basic and acidic residues" evidence="1">
    <location>
        <begin position="1"/>
        <end position="20"/>
    </location>
</feature>
<sequence length="494" mass="55519">MVEDLQRSSKNRRDEEEKPKLVVRADGSEMLKVRKRKRRSHQPRKEAAKRKRKQRFILIASAMMLFFAVALSIAVSLGYHNSQGFHDKVKQLVQGKTGASVEMGLLTVGPGAAEMDEVSLVWKEGEGAIKSLELKKLNTNYGLSGFWGGKWKMRGINSSEGRLILQDSQSASDDMVADSQIKFEYDYIRCSNLNIHFGELTKTPAIEGSDVVLKQSENESTQISFNGGKLNFPSLEGLQIENALIQLHDGRKDINVRLTDEKKFGSITLEGNTPFTSSGTTQLDAQLEEFPISKILPQHAQRFFEGRINSEEAKLVMAPGKLSQLEFESSFQGAVLRMHGFPFFKDLGNLLGHKWYERPRFNRNIQGDIHRKGNTLYVTNFTAESSKHLKLKGEFMIDEHGKVSGQFKVGIPAELANPFRDRLPKEMFSKAVDGFMFTDIQLSGDVHEVKDDFKSRVDAMVKEAGAKVPESQKTAPQGDDSKKESSIENEYFGE</sequence>
<reference evidence="3 4" key="1">
    <citation type="submission" date="2016-11" db="EMBL/GenBank/DDBJ databases">
        <authorList>
            <person name="Jaros S."/>
            <person name="Januszkiewicz K."/>
            <person name="Wedrychowicz H."/>
        </authorList>
    </citation>
    <scope>NUCLEOTIDE SEQUENCE [LARGE SCALE GENOMIC DNA]</scope>
    <source>
        <strain evidence="3 4">DSM 18772</strain>
    </source>
</reference>
<evidence type="ECO:0000256" key="1">
    <source>
        <dbReference type="SAM" id="MobiDB-lite"/>
    </source>
</evidence>
<dbReference type="Proteomes" id="UP000184510">
    <property type="component" value="Unassembled WGS sequence"/>
</dbReference>
<dbReference type="InParanoid" id="A0A1M6I906"/>
<organism evidence="3 4">
    <name type="scientific">Rubritalea squalenifaciens DSM 18772</name>
    <dbReference type="NCBI Taxonomy" id="1123071"/>
    <lineage>
        <taxon>Bacteria</taxon>
        <taxon>Pseudomonadati</taxon>
        <taxon>Verrucomicrobiota</taxon>
        <taxon>Verrucomicrobiia</taxon>
        <taxon>Verrucomicrobiales</taxon>
        <taxon>Rubritaleaceae</taxon>
        <taxon>Rubritalea</taxon>
    </lineage>
</organism>
<keyword evidence="2" id="KW-0812">Transmembrane</keyword>
<keyword evidence="2" id="KW-1133">Transmembrane helix</keyword>
<protein>
    <recommendedName>
        <fullName evidence="5">AsmA-like C-terminal region</fullName>
    </recommendedName>
</protein>
<dbReference type="EMBL" id="FQYR01000003">
    <property type="protein sequence ID" value="SHJ30989.1"/>
    <property type="molecule type" value="Genomic_DNA"/>
</dbReference>
<feature type="transmembrane region" description="Helical" evidence="2">
    <location>
        <begin position="56"/>
        <end position="79"/>
    </location>
</feature>
<dbReference type="AlphaFoldDB" id="A0A1M6I906"/>